<protein>
    <submittedName>
        <fullName evidence="1">Uncharacterized protein</fullName>
    </submittedName>
</protein>
<comment type="caution">
    <text evidence="1">The sequence shown here is derived from an EMBL/GenBank/DDBJ whole genome shotgun (WGS) entry which is preliminary data.</text>
</comment>
<reference evidence="2" key="1">
    <citation type="submission" date="2017-09" db="EMBL/GenBank/DDBJ databases">
        <title>Depth-based differentiation of microbial function through sediment-hosted aquifers and enrichment of novel symbionts in the deep terrestrial subsurface.</title>
        <authorList>
            <person name="Probst A.J."/>
            <person name="Ladd B."/>
            <person name="Jarett J.K."/>
            <person name="Geller-Mcgrath D.E."/>
            <person name="Sieber C.M.K."/>
            <person name="Emerson J.B."/>
            <person name="Anantharaman K."/>
            <person name="Thomas B.C."/>
            <person name="Malmstrom R."/>
            <person name="Stieglmeier M."/>
            <person name="Klingl A."/>
            <person name="Woyke T."/>
            <person name="Ryan C.M."/>
            <person name="Banfield J.F."/>
        </authorList>
    </citation>
    <scope>NUCLEOTIDE SEQUENCE [LARGE SCALE GENOMIC DNA]</scope>
</reference>
<evidence type="ECO:0000313" key="2">
    <source>
        <dbReference type="Proteomes" id="UP000228920"/>
    </source>
</evidence>
<dbReference type="EMBL" id="PFNL01000174">
    <property type="protein sequence ID" value="PIZ44526.1"/>
    <property type="molecule type" value="Genomic_DNA"/>
</dbReference>
<accession>A0A2M7TFG4</accession>
<dbReference type="AlphaFoldDB" id="A0A2M7TFG4"/>
<gene>
    <name evidence="1" type="ORF">COY32_06240</name>
</gene>
<name>A0A2M7TFG4_UNCKA</name>
<sequence>MPEDIYISLNKRAFLPSHHQKGIVIIDNLAHMLTDTKDLDIFALWLNRKNGQTHTFLPTIHSLTEIADKLDKLPS</sequence>
<dbReference type="Proteomes" id="UP000228920">
    <property type="component" value="Unassembled WGS sequence"/>
</dbReference>
<evidence type="ECO:0000313" key="1">
    <source>
        <dbReference type="EMBL" id="PIZ44526.1"/>
    </source>
</evidence>
<proteinExistence type="predicted"/>
<organism evidence="1 2">
    <name type="scientific">candidate division WWE3 bacterium CG_4_10_14_0_2_um_filter_41_14</name>
    <dbReference type="NCBI Taxonomy" id="1975072"/>
    <lineage>
        <taxon>Bacteria</taxon>
        <taxon>Katanobacteria</taxon>
    </lineage>
</organism>